<evidence type="ECO:0000313" key="2">
    <source>
        <dbReference type="Proteomes" id="UP001215280"/>
    </source>
</evidence>
<dbReference type="EMBL" id="JARJLG010000134">
    <property type="protein sequence ID" value="KAJ7739073.1"/>
    <property type="molecule type" value="Genomic_DNA"/>
</dbReference>
<comment type="caution">
    <text evidence="1">The sequence shown here is derived from an EMBL/GenBank/DDBJ whole genome shotgun (WGS) entry which is preliminary data.</text>
</comment>
<sequence>MSFALTYGSFGDVLDTAKLAVKVVRLLCNGPRLSQERLDMATELQALNRDLIAFNFTASGVHIDPSCAHSLEVVICIRAEVESCRLILSRFLDKLGPPKGITGSIVAALSEETELAKLRKGISRPIKSIRTLMAGLNLVTSEGIQVQINSVVVNLRDVGTQILAVGNRVDLVGDRLAAFQEAILKLPISRGVSEDLFCVIDPVGGNIPISLRYFQVYTVGTLQKLQVVNLNFAQDLDRITI</sequence>
<reference evidence="1" key="1">
    <citation type="submission" date="2023-03" db="EMBL/GenBank/DDBJ databases">
        <title>Massive genome expansion in bonnet fungi (Mycena s.s.) driven by repeated elements and novel gene families across ecological guilds.</title>
        <authorList>
            <consortium name="Lawrence Berkeley National Laboratory"/>
            <person name="Harder C.B."/>
            <person name="Miyauchi S."/>
            <person name="Viragh M."/>
            <person name="Kuo A."/>
            <person name="Thoen E."/>
            <person name="Andreopoulos B."/>
            <person name="Lu D."/>
            <person name="Skrede I."/>
            <person name="Drula E."/>
            <person name="Henrissat B."/>
            <person name="Morin E."/>
            <person name="Kohler A."/>
            <person name="Barry K."/>
            <person name="LaButti K."/>
            <person name="Morin E."/>
            <person name="Salamov A."/>
            <person name="Lipzen A."/>
            <person name="Mereny Z."/>
            <person name="Hegedus B."/>
            <person name="Baldrian P."/>
            <person name="Stursova M."/>
            <person name="Weitz H."/>
            <person name="Taylor A."/>
            <person name="Grigoriev I.V."/>
            <person name="Nagy L.G."/>
            <person name="Martin F."/>
            <person name="Kauserud H."/>
        </authorList>
    </citation>
    <scope>NUCLEOTIDE SEQUENCE</scope>
    <source>
        <strain evidence="1">CBHHK188m</strain>
    </source>
</reference>
<name>A0AAD7IBH2_9AGAR</name>
<dbReference type="AlphaFoldDB" id="A0AAD7IBH2"/>
<keyword evidence="2" id="KW-1185">Reference proteome</keyword>
<gene>
    <name evidence="1" type="ORF">DFH07DRAFT_778865</name>
</gene>
<proteinExistence type="predicted"/>
<protein>
    <submittedName>
        <fullName evidence="1">Uncharacterized protein</fullName>
    </submittedName>
</protein>
<dbReference type="Proteomes" id="UP001215280">
    <property type="component" value="Unassembled WGS sequence"/>
</dbReference>
<evidence type="ECO:0000313" key="1">
    <source>
        <dbReference type="EMBL" id="KAJ7739073.1"/>
    </source>
</evidence>
<accession>A0AAD7IBH2</accession>
<organism evidence="1 2">
    <name type="scientific">Mycena maculata</name>
    <dbReference type="NCBI Taxonomy" id="230809"/>
    <lineage>
        <taxon>Eukaryota</taxon>
        <taxon>Fungi</taxon>
        <taxon>Dikarya</taxon>
        <taxon>Basidiomycota</taxon>
        <taxon>Agaricomycotina</taxon>
        <taxon>Agaricomycetes</taxon>
        <taxon>Agaricomycetidae</taxon>
        <taxon>Agaricales</taxon>
        <taxon>Marasmiineae</taxon>
        <taxon>Mycenaceae</taxon>
        <taxon>Mycena</taxon>
    </lineage>
</organism>